<evidence type="ECO:0000313" key="2">
    <source>
        <dbReference type="WBParaSite" id="JU765_v2.g13888.t1"/>
    </source>
</evidence>
<protein>
    <submittedName>
        <fullName evidence="2">Uncharacterized protein</fullName>
    </submittedName>
</protein>
<name>A0AC34Q7Z8_9BILA</name>
<dbReference type="WBParaSite" id="JU765_v2.g13888.t1">
    <property type="protein sequence ID" value="JU765_v2.g13888.t1"/>
    <property type="gene ID" value="JU765_v2.g13888"/>
</dbReference>
<accession>A0AC34Q7Z8</accession>
<evidence type="ECO:0000313" key="1">
    <source>
        <dbReference type="Proteomes" id="UP000887576"/>
    </source>
</evidence>
<sequence>MSEDRIPPNLFDHIPPNEEFSPIVNDPPPTESRGNRGNANTGTRRRASRDIPQGPDVRRTPTVFAARRGVGEWLAQYRVRNHGRPDTVLYDFNRPIPRNQNTSEGEANVRPANNDSEFKVLRSQLEKAFRGNRGNANTGTRRRVSRDIPQGPDVRRTPTVFAARRGVGEWLAQYRVRNHGRPDTVLYDFNRPIPRNQNTYEGDANVRPANNDSEFKILRTQLEKTLLKNELLQKENAELKQNLDDCETKLLKKNEETDKLGEQLDEILDSNAKLRHELEVLKGQK</sequence>
<organism evidence="1 2">
    <name type="scientific">Panagrolaimus sp. JU765</name>
    <dbReference type="NCBI Taxonomy" id="591449"/>
    <lineage>
        <taxon>Eukaryota</taxon>
        <taxon>Metazoa</taxon>
        <taxon>Ecdysozoa</taxon>
        <taxon>Nematoda</taxon>
        <taxon>Chromadorea</taxon>
        <taxon>Rhabditida</taxon>
        <taxon>Tylenchina</taxon>
        <taxon>Panagrolaimomorpha</taxon>
        <taxon>Panagrolaimoidea</taxon>
        <taxon>Panagrolaimidae</taxon>
        <taxon>Panagrolaimus</taxon>
    </lineage>
</organism>
<dbReference type="Proteomes" id="UP000887576">
    <property type="component" value="Unplaced"/>
</dbReference>
<proteinExistence type="predicted"/>
<reference evidence="2" key="1">
    <citation type="submission" date="2022-11" db="UniProtKB">
        <authorList>
            <consortium name="WormBaseParasite"/>
        </authorList>
    </citation>
    <scope>IDENTIFICATION</scope>
</reference>